<keyword evidence="9" id="KW-0732">Signal</keyword>
<feature type="transmembrane region" description="Helical" evidence="8">
    <location>
        <begin position="372"/>
        <end position="397"/>
    </location>
</feature>
<dbReference type="OrthoDB" id="9814303at2"/>
<dbReference type="HOGENOM" id="CLU_001265_47_0_11"/>
<feature type="transmembrane region" description="Helical" evidence="8">
    <location>
        <begin position="279"/>
        <end position="300"/>
    </location>
</feature>
<dbReference type="AlphaFoldDB" id="A0A0B6F751"/>
<evidence type="ECO:0000256" key="1">
    <source>
        <dbReference type="ARBA" id="ARBA00004651"/>
    </source>
</evidence>
<dbReference type="InterPro" id="IPR005829">
    <property type="entry name" value="Sugar_transporter_CS"/>
</dbReference>
<reference evidence="11 12" key="1">
    <citation type="journal article" date="2015" name="Genome Announc.">
        <title>Complete Genome Sequence and Annotation of Corynebacterium singulare DSM 44357, Isolated from a Human Semen Specimen.</title>
        <authorList>
            <person name="Merten M."/>
            <person name="Brinkrolf K."/>
            <person name="Albersmeier A."/>
            <person name="Kutter Y."/>
            <person name="Ruckert C."/>
            <person name="Tauch A."/>
        </authorList>
    </citation>
    <scope>NUCLEOTIDE SEQUENCE [LARGE SCALE GENOMIC DNA]</scope>
    <source>
        <strain evidence="11">IBS B52218</strain>
    </source>
</reference>
<feature type="transmembrane region" description="Helical" evidence="8">
    <location>
        <begin position="44"/>
        <end position="64"/>
    </location>
</feature>
<keyword evidence="6 8" id="KW-1133">Transmembrane helix</keyword>
<sequence>MIPFPLVASLALLSATAPFATDMYLPVMPAIVADLATTRSMVQLTISGFFIGMGAGQLLVGPLSDVIGRKALVLSGAALALAASVLSALAPSAAILVVARVLQGLGGGACVVLARAIVPDLVHGAAAAKAYSLLMALQGIAPAVAPVLGGVLAEPLGWRGIFWVLAGLHALQLILAWFIVPETVSARCGPESSRVSLARTVAGNYWAVITNARVWGYLITMAFGFCSMFCYICASAFVLQNQWGFSPLGYSLIFGMNSVGLFAATVVNSRALDSLSPAVMLRIGVSGIVVSALLLLLTVVMDAPVWLSLAVLFTCIAPTGFIMGNATALATGLMRSRAGSVSAIMGFGQSLLASVVSPLMGLGSNPALTMALGMVVCGLVALFGLCTSCRLAGFLAWRD</sequence>
<accession>A0A0B6F751</accession>
<comment type="subcellular location">
    <subcellularLocation>
        <location evidence="1">Cell membrane</location>
        <topology evidence="1">Multi-pass membrane protein</topology>
    </subcellularLocation>
</comment>
<feature type="chain" id="PRO_5039069075" evidence="9">
    <location>
        <begin position="21"/>
        <end position="399"/>
    </location>
</feature>
<gene>
    <name evidence="11" type="primary">bcr</name>
    <name evidence="11" type="ORF">CSING_11830</name>
</gene>
<evidence type="ECO:0000256" key="2">
    <source>
        <dbReference type="ARBA" id="ARBA00006236"/>
    </source>
</evidence>
<evidence type="ECO:0000256" key="8">
    <source>
        <dbReference type="SAM" id="Phobius"/>
    </source>
</evidence>
<comment type="similarity">
    <text evidence="2">Belongs to the major facilitator superfamily. Bcr/CmlA family.</text>
</comment>
<dbReference type="InterPro" id="IPR020846">
    <property type="entry name" value="MFS_dom"/>
</dbReference>
<dbReference type="GO" id="GO:1990961">
    <property type="term" value="P:xenobiotic detoxification by transmembrane export across the plasma membrane"/>
    <property type="evidence" value="ECO:0007669"/>
    <property type="project" value="InterPro"/>
</dbReference>
<dbReference type="InterPro" id="IPR011701">
    <property type="entry name" value="MFS"/>
</dbReference>
<keyword evidence="5 8" id="KW-0812">Transmembrane</keyword>
<dbReference type="PANTHER" id="PTHR23502:SF132">
    <property type="entry name" value="POLYAMINE TRANSPORTER 2-RELATED"/>
    <property type="match status" value="1"/>
</dbReference>
<evidence type="ECO:0000313" key="11">
    <source>
        <dbReference type="EMBL" id="AJI79861.1"/>
    </source>
</evidence>
<dbReference type="InterPro" id="IPR036259">
    <property type="entry name" value="MFS_trans_sf"/>
</dbReference>
<feature type="signal peptide" evidence="9">
    <location>
        <begin position="1"/>
        <end position="20"/>
    </location>
</feature>
<feature type="transmembrane region" description="Helical" evidence="8">
    <location>
        <begin position="130"/>
        <end position="148"/>
    </location>
</feature>
<dbReference type="STRING" id="161899.CSING_11830"/>
<dbReference type="NCBIfam" id="TIGR00710">
    <property type="entry name" value="efflux_Bcr_CflA"/>
    <property type="match status" value="1"/>
</dbReference>
<evidence type="ECO:0000256" key="7">
    <source>
        <dbReference type="ARBA" id="ARBA00023136"/>
    </source>
</evidence>
<dbReference type="GO" id="GO:0005886">
    <property type="term" value="C:plasma membrane"/>
    <property type="evidence" value="ECO:0007669"/>
    <property type="project" value="UniProtKB-SubCell"/>
</dbReference>
<evidence type="ECO:0000256" key="6">
    <source>
        <dbReference type="ARBA" id="ARBA00022989"/>
    </source>
</evidence>
<evidence type="ECO:0000256" key="5">
    <source>
        <dbReference type="ARBA" id="ARBA00022692"/>
    </source>
</evidence>
<dbReference type="EMBL" id="CP010827">
    <property type="protein sequence ID" value="AJI79861.1"/>
    <property type="molecule type" value="Genomic_DNA"/>
</dbReference>
<feature type="transmembrane region" description="Helical" evidence="8">
    <location>
        <begin position="306"/>
        <end position="329"/>
    </location>
</feature>
<dbReference type="PANTHER" id="PTHR23502">
    <property type="entry name" value="MAJOR FACILITATOR SUPERFAMILY"/>
    <property type="match status" value="1"/>
</dbReference>
<feature type="transmembrane region" description="Helical" evidence="8">
    <location>
        <begin position="245"/>
        <end position="267"/>
    </location>
</feature>
<dbReference type="KEGG" id="csx:CSING_11830"/>
<dbReference type="GO" id="GO:0042910">
    <property type="term" value="F:xenobiotic transmembrane transporter activity"/>
    <property type="evidence" value="ECO:0007669"/>
    <property type="project" value="InterPro"/>
</dbReference>
<dbReference type="Proteomes" id="UP000031890">
    <property type="component" value="Chromosome"/>
</dbReference>
<evidence type="ECO:0000313" key="12">
    <source>
        <dbReference type="Proteomes" id="UP000031890"/>
    </source>
</evidence>
<feature type="transmembrane region" description="Helical" evidence="8">
    <location>
        <begin position="214"/>
        <end position="239"/>
    </location>
</feature>
<keyword evidence="4" id="KW-1003">Cell membrane</keyword>
<feature type="transmembrane region" description="Helical" evidence="8">
    <location>
        <begin position="160"/>
        <end position="180"/>
    </location>
</feature>
<organism evidence="11 12">
    <name type="scientific">Corynebacterium singulare</name>
    <dbReference type="NCBI Taxonomy" id="161899"/>
    <lineage>
        <taxon>Bacteria</taxon>
        <taxon>Bacillati</taxon>
        <taxon>Actinomycetota</taxon>
        <taxon>Actinomycetes</taxon>
        <taxon>Mycobacteriales</taxon>
        <taxon>Corynebacteriaceae</taxon>
        <taxon>Corynebacterium</taxon>
    </lineage>
</organism>
<protein>
    <submittedName>
        <fullName evidence="11">Drug resistance transporter, Bcr/CflA subfamily</fullName>
    </submittedName>
</protein>
<name>A0A0B6F751_9CORY</name>
<dbReference type="PROSITE" id="PS00216">
    <property type="entry name" value="SUGAR_TRANSPORT_1"/>
    <property type="match status" value="1"/>
</dbReference>
<dbReference type="Pfam" id="PF07690">
    <property type="entry name" value="MFS_1"/>
    <property type="match status" value="1"/>
</dbReference>
<dbReference type="PROSITE" id="PS50850">
    <property type="entry name" value="MFS"/>
    <property type="match status" value="1"/>
</dbReference>
<feature type="domain" description="Major facilitator superfamily (MFS) profile" evidence="10">
    <location>
        <begin position="6"/>
        <end position="390"/>
    </location>
</feature>
<dbReference type="SUPFAM" id="SSF103473">
    <property type="entry name" value="MFS general substrate transporter"/>
    <property type="match status" value="1"/>
</dbReference>
<keyword evidence="7 8" id="KW-0472">Membrane</keyword>
<evidence type="ECO:0000256" key="9">
    <source>
        <dbReference type="SAM" id="SignalP"/>
    </source>
</evidence>
<dbReference type="Gene3D" id="1.20.1720.10">
    <property type="entry name" value="Multidrug resistance protein D"/>
    <property type="match status" value="1"/>
</dbReference>
<dbReference type="RefSeq" id="WP_042532439.1">
    <property type="nucleotide sequence ID" value="NZ_CP010827.1"/>
</dbReference>
<feature type="transmembrane region" description="Helical" evidence="8">
    <location>
        <begin position="95"/>
        <end position="118"/>
    </location>
</feature>
<evidence type="ECO:0000256" key="3">
    <source>
        <dbReference type="ARBA" id="ARBA00022448"/>
    </source>
</evidence>
<feature type="transmembrane region" description="Helical" evidence="8">
    <location>
        <begin position="71"/>
        <end position="89"/>
    </location>
</feature>
<feature type="transmembrane region" description="Helical" evidence="8">
    <location>
        <begin position="341"/>
        <end position="360"/>
    </location>
</feature>
<proteinExistence type="inferred from homology"/>
<dbReference type="CDD" id="cd17320">
    <property type="entry name" value="MFS_MdfA_MDR_like"/>
    <property type="match status" value="1"/>
</dbReference>
<evidence type="ECO:0000259" key="10">
    <source>
        <dbReference type="PROSITE" id="PS50850"/>
    </source>
</evidence>
<keyword evidence="3" id="KW-0813">Transport</keyword>
<evidence type="ECO:0000256" key="4">
    <source>
        <dbReference type="ARBA" id="ARBA00022475"/>
    </source>
</evidence>
<dbReference type="InterPro" id="IPR004812">
    <property type="entry name" value="Efflux_drug-R_Bcr/CmlA"/>
</dbReference>